<dbReference type="RefSeq" id="WP_110393543.1">
    <property type="nucleotide sequence ID" value="NZ_JADIJL010000014.1"/>
</dbReference>
<feature type="domain" description="DUF2089" evidence="2">
    <location>
        <begin position="9"/>
        <end position="39"/>
    </location>
</feature>
<accession>A0A2V3W8B0</accession>
<proteinExistence type="predicted"/>
<evidence type="ECO:0000313" key="3">
    <source>
        <dbReference type="EMBL" id="PXW90270.1"/>
    </source>
</evidence>
<dbReference type="EMBL" id="QJJQ01000001">
    <property type="protein sequence ID" value="PXW90270.1"/>
    <property type="molecule type" value="Genomic_DNA"/>
</dbReference>
<evidence type="ECO:0000259" key="2">
    <source>
        <dbReference type="Pfam" id="PF22747"/>
    </source>
</evidence>
<dbReference type="Proteomes" id="UP000247978">
    <property type="component" value="Unassembled WGS sequence"/>
</dbReference>
<keyword evidence="4" id="KW-1185">Reference proteome</keyword>
<feature type="domain" description="DUF2089" evidence="1">
    <location>
        <begin position="42"/>
        <end position="86"/>
    </location>
</feature>
<comment type="caution">
    <text evidence="3">The sequence shown here is derived from an EMBL/GenBank/DDBJ whole genome shotgun (WGS) entry which is preliminary data.</text>
</comment>
<evidence type="ECO:0000259" key="1">
    <source>
        <dbReference type="Pfam" id="PF09862"/>
    </source>
</evidence>
<name>A0A2V3W8B0_9BACI</name>
<dbReference type="InterPro" id="IPR053957">
    <property type="entry name" value="DUF2089_Zn_ribbon"/>
</dbReference>
<gene>
    <name evidence="3" type="ORF">DFR56_101181</name>
</gene>
<dbReference type="Pfam" id="PF09862">
    <property type="entry name" value="DUF2089"/>
    <property type="match status" value="1"/>
</dbReference>
<dbReference type="AlphaFoldDB" id="A0A2V3W8B0"/>
<sequence>MSYPVLHACPVCHHTLHVKKLACSHCQTSIENDFTLSKFTSLTLEQMNFVEVFLVSRGNIKEVEKALGISYPTVRGKLNEIIAILGHDKQTEDETSVSKSQVINMLENDEISTQEAIELLKNKKG</sequence>
<dbReference type="InterPro" id="IPR018658">
    <property type="entry name" value="DUF2089"/>
</dbReference>
<dbReference type="OrthoDB" id="9797643at2"/>
<evidence type="ECO:0008006" key="5">
    <source>
        <dbReference type="Google" id="ProtNLM"/>
    </source>
</evidence>
<reference evidence="3 4" key="1">
    <citation type="submission" date="2018-05" db="EMBL/GenBank/DDBJ databases">
        <title>Genomic Encyclopedia of Type Strains, Phase IV (KMG-IV): sequencing the most valuable type-strain genomes for metagenomic binning, comparative biology and taxonomic classification.</title>
        <authorList>
            <person name="Goeker M."/>
        </authorList>
    </citation>
    <scope>NUCLEOTIDE SEQUENCE [LARGE SCALE GENOMIC DNA]</scope>
    <source>
        <strain evidence="3 4">DSM 28556</strain>
    </source>
</reference>
<protein>
    <recommendedName>
        <fullName evidence="5">DUF2089 domain-containing protein</fullName>
    </recommendedName>
</protein>
<dbReference type="Pfam" id="PF22747">
    <property type="entry name" value="Zn_ribbon_DUF2089"/>
    <property type="match status" value="1"/>
</dbReference>
<evidence type="ECO:0000313" key="4">
    <source>
        <dbReference type="Proteomes" id="UP000247978"/>
    </source>
</evidence>
<organism evidence="3 4">
    <name type="scientific">Pseudogracilibacillus auburnensis</name>
    <dbReference type="NCBI Taxonomy" id="1494959"/>
    <lineage>
        <taxon>Bacteria</taxon>
        <taxon>Bacillati</taxon>
        <taxon>Bacillota</taxon>
        <taxon>Bacilli</taxon>
        <taxon>Bacillales</taxon>
        <taxon>Bacillaceae</taxon>
        <taxon>Pseudogracilibacillus</taxon>
    </lineage>
</organism>